<evidence type="ECO:0000313" key="5">
    <source>
        <dbReference type="Proteomes" id="UP000654922"/>
    </source>
</evidence>
<organism evidence="4 5">
    <name type="scientific">Aspergillus felis</name>
    <dbReference type="NCBI Taxonomy" id="1287682"/>
    <lineage>
        <taxon>Eukaryota</taxon>
        <taxon>Fungi</taxon>
        <taxon>Dikarya</taxon>
        <taxon>Ascomycota</taxon>
        <taxon>Pezizomycotina</taxon>
        <taxon>Eurotiomycetes</taxon>
        <taxon>Eurotiomycetidae</taxon>
        <taxon>Eurotiales</taxon>
        <taxon>Aspergillaceae</taxon>
        <taxon>Aspergillus</taxon>
        <taxon>Aspergillus subgen. Fumigati</taxon>
    </lineage>
</organism>
<evidence type="ECO:0000256" key="3">
    <source>
        <dbReference type="PROSITE-ProRule" id="PRU00023"/>
    </source>
</evidence>
<dbReference type="PROSITE" id="PS50297">
    <property type="entry name" value="ANK_REP_REGION"/>
    <property type="match status" value="3"/>
</dbReference>
<dbReference type="Pfam" id="PF12796">
    <property type="entry name" value="Ank_2"/>
    <property type="match status" value="2"/>
</dbReference>
<sequence>MVSPSRMHASKLYHLPIEVIQLIIDRLWPDETVALLSAVPKLAYLVTDEHLRYQDRWGYTILHRAVHKNAEAIVKLIARRCAQHKMANYQGCTPLQLAISGGRIRITRMLVNAGFDLSAKDLGGRTPLHWACSESSRDSNIAEMVEHMLAKGAEPSVVGKFKETLLHVILEDNLKPNLTVVQKVIDAGVDVDALDIDGFSPLWWCVTNGHESAFELLLAHGADPHIRSYQGTILHEAVAYERETLLKRAVELGVDLSVRDSEADETALMLATRRGFDNFAQILRDAGAET</sequence>
<dbReference type="InterPro" id="IPR036770">
    <property type="entry name" value="Ankyrin_rpt-contain_sf"/>
</dbReference>
<keyword evidence="1" id="KW-0677">Repeat</keyword>
<gene>
    <name evidence="4" type="ORF">CNMCM5623_007534</name>
</gene>
<dbReference type="SUPFAM" id="SSF48403">
    <property type="entry name" value="Ankyrin repeat"/>
    <property type="match status" value="1"/>
</dbReference>
<accession>A0A8H6PJS5</accession>
<comment type="caution">
    <text evidence="4">The sequence shown here is derived from an EMBL/GenBank/DDBJ whole genome shotgun (WGS) entry which is preliminary data.</text>
</comment>
<proteinExistence type="predicted"/>
<evidence type="ECO:0008006" key="6">
    <source>
        <dbReference type="Google" id="ProtNLM"/>
    </source>
</evidence>
<evidence type="ECO:0000313" key="4">
    <source>
        <dbReference type="EMBL" id="KAF7155463.1"/>
    </source>
</evidence>
<name>A0A8H6PJS5_9EURO</name>
<feature type="repeat" description="ANK" evidence="3">
    <location>
        <begin position="197"/>
        <end position="229"/>
    </location>
</feature>
<dbReference type="EMBL" id="JACBAE010001402">
    <property type="protein sequence ID" value="KAF7155463.1"/>
    <property type="molecule type" value="Genomic_DNA"/>
</dbReference>
<reference evidence="4" key="1">
    <citation type="submission" date="2020-06" db="EMBL/GenBank/DDBJ databases">
        <title>Draft genome sequences of strains closely related to Aspergillus parafelis and Aspergillus hiratsukae.</title>
        <authorList>
            <person name="Dos Santos R.A.C."/>
            <person name="Rivero-Menendez O."/>
            <person name="Steenwyk J.L."/>
            <person name="Mead M.E."/>
            <person name="Goldman G.H."/>
            <person name="Alastruey-Izquierdo A."/>
            <person name="Rokas A."/>
        </authorList>
    </citation>
    <scope>NUCLEOTIDE SEQUENCE</scope>
    <source>
        <strain evidence="4">CNM-CM5623</strain>
    </source>
</reference>
<dbReference type="PRINTS" id="PR01415">
    <property type="entry name" value="ANKYRIN"/>
</dbReference>
<dbReference type="AlphaFoldDB" id="A0A8H6PJS5"/>
<dbReference type="PANTHER" id="PTHR24198">
    <property type="entry name" value="ANKYRIN REPEAT AND PROTEIN KINASE DOMAIN-CONTAINING PROTEIN"/>
    <property type="match status" value="1"/>
</dbReference>
<feature type="repeat" description="ANK" evidence="3">
    <location>
        <begin position="123"/>
        <end position="160"/>
    </location>
</feature>
<feature type="repeat" description="ANK" evidence="3">
    <location>
        <begin position="90"/>
        <end position="122"/>
    </location>
</feature>
<dbReference type="PANTHER" id="PTHR24198:SF165">
    <property type="entry name" value="ANKYRIN REPEAT-CONTAINING PROTEIN-RELATED"/>
    <property type="match status" value="1"/>
</dbReference>
<dbReference type="OrthoDB" id="20872at2759"/>
<keyword evidence="2 3" id="KW-0040">ANK repeat</keyword>
<dbReference type="Proteomes" id="UP000654922">
    <property type="component" value="Unassembled WGS sequence"/>
</dbReference>
<evidence type="ECO:0000256" key="2">
    <source>
        <dbReference type="ARBA" id="ARBA00023043"/>
    </source>
</evidence>
<dbReference type="Gene3D" id="1.25.40.20">
    <property type="entry name" value="Ankyrin repeat-containing domain"/>
    <property type="match status" value="3"/>
</dbReference>
<dbReference type="InterPro" id="IPR002110">
    <property type="entry name" value="Ankyrin_rpt"/>
</dbReference>
<protein>
    <recommendedName>
        <fullName evidence="6">Ankyrin repeat protein</fullName>
    </recommendedName>
</protein>
<dbReference type="SMART" id="SM00248">
    <property type="entry name" value="ANK"/>
    <property type="match status" value="7"/>
</dbReference>
<evidence type="ECO:0000256" key="1">
    <source>
        <dbReference type="ARBA" id="ARBA00022737"/>
    </source>
</evidence>
<dbReference type="PROSITE" id="PS50088">
    <property type="entry name" value="ANK_REPEAT"/>
    <property type="match status" value="3"/>
</dbReference>